<evidence type="ECO:0000313" key="3">
    <source>
        <dbReference type="Proteomes" id="UP001627154"/>
    </source>
</evidence>
<feature type="compositionally biased region" description="Low complexity" evidence="1">
    <location>
        <begin position="167"/>
        <end position="185"/>
    </location>
</feature>
<accession>A0ABD2WXH5</accession>
<comment type="caution">
    <text evidence="2">The sequence shown here is derived from an EMBL/GenBank/DDBJ whole genome shotgun (WGS) entry which is preliminary data.</text>
</comment>
<feature type="compositionally biased region" description="Low complexity" evidence="1">
    <location>
        <begin position="124"/>
        <end position="140"/>
    </location>
</feature>
<organism evidence="2 3">
    <name type="scientific">Trichogramma kaykai</name>
    <dbReference type="NCBI Taxonomy" id="54128"/>
    <lineage>
        <taxon>Eukaryota</taxon>
        <taxon>Metazoa</taxon>
        <taxon>Ecdysozoa</taxon>
        <taxon>Arthropoda</taxon>
        <taxon>Hexapoda</taxon>
        <taxon>Insecta</taxon>
        <taxon>Pterygota</taxon>
        <taxon>Neoptera</taxon>
        <taxon>Endopterygota</taxon>
        <taxon>Hymenoptera</taxon>
        <taxon>Apocrita</taxon>
        <taxon>Proctotrupomorpha</taxon>
        <taxon>Chalcidoidea</taxon>
        <taxon>Trichogrammatidae</taxon>
        <taxon>Trichogramma</taxon>
    </lineage>
</organism>
<dbReference type="AlphaFoldDB" id="A0ABD2WXH5"/>
<name>A0ABD2WXH5_9HYME</name>
<feature type="compositionally biased region" description="Polar residues" evidence="1">
    <location>
        <begin position="145"/>
        <end position="156"/>
    </location>
</feature>
<protein>
    <submittedName>
        <fullName evidence="2">Uncharacterized protein</fullName>
    </submittedName>
</protein>
<keyword evidence="3" id="KW-1185">Reference proteome</keyword>
<dbReference type="EMBL" id="JBJJXI010000062">
    <property type="protein sequence ID" value="KAL3397660.1"/>
    <property type="molecule type" value="Genomic_DNA"/>
</dbReference>
<evidence type="ECO:0000256" key="1">
    <source>
        <dbReference type="SAM" id="MobiDB-lite"/>
    </source>
</evidence>
<sequence>MDKFRASLNLCENESNLAGVNDSPMETPVIRPGLNSYSSASTKASTVAHSKGLSKKSCPMPLRQKAPTPEKTLVIPPPSNSYSSASSKASTVACSKGLSKKSCPTPLRQKARTPEKTPVIPTPSDSYSSASSKASTVARSKGSSKKSCPTPLSQKAPTPEKTPVIPSPSNSYSSASSKASTVARSKGLSKKSCPTPLRQKATGNGYRGSLKKVSDSRDIGKLKNLALRARLNAEVFNYIASTEGDNISLPNLSTEEYHNDHNLDNPENEGTSNVVRENSYTSKVKNGCKVFDVIKLLERQPRNNEGYVKKVNIVEYDTDNYNDEPGQKMSPFKKWTEEKIDTETGDTIKKHMFHIHYGISVPHKNWKKALKAKSDYGFLRELIDYIWDPQIFLKKSIQPQRTADKESREKVTPKKKKP</sequence>
<feature type="compositionally biased region" description="Polar residues" evidence="1">
    <location>
        <begin position="35"/>
        <end position="48"/>
    </location>
</feature>
<feature type="region of interest" description="Disordered" evidence="1">
    <location>
        <begin position="33"/>
        <end position="212"/>
    </location>
</feature>
<feature type="compositionally biased region" description="Basic and acidic residues" evidence="1">
    <location>
        <begin position="402"/>
        <end position="412"/>
    </location>
</feature>
<gene>
    <name evidence="2" type="ORF">TKK_008745</name>
</gene>
<feature type="region of interest" description="Disordered" evidence="1">
    <location>
        <begin position="398"/>
        <end position="418"/>
    </location>
</feature>
<proteinExistence type="predicted"/>
<dbReference type="Proteomes" id="UP001627154">
    <property type="component" value="Unassembled WGS sequence"/>
</dbReference>
<feature type="compositionally biased region" description="Low complexity" evidence="1">
    <location>
        <begin position="80"/>
        <end position="95"/>
    </location>
</feature>
<evidence type="ECO:0000313" key="2">
    <source>
        <dbReference type="EMBL" id="KAL3397660.1"/>
    </source>
</evidence>
<reference evidence="2 3" key="1">
    <citation type="journal article" date="2024" name="bioRxiv">
        <title>A reference genome for Trichogramma kaykai: A tiny desert-dwelling parasitoid wasp with competing sex-ratio distorters.</title>
        <authorList>
            <person name="Culotta J."/>
            <person name="Lindsey A.R."/>
        </authorList>
    </citation>
    <scope>NUCLEOTIDE SEQUENCE [LARGE SCALE GENOMIC DNA]</scope>
    <source>
        <strain evidence="2 3">KSX58</strain>
    </source>
</reference>